<reference evidence="2" key="1">
    <citation type="journal article" date="2020" name="Stud. Mycol.">
        <title>101 Dothideomycetes genomes: a test case for predicting lifestyles and emergence of pathogens.</title>
        <authorList>
            <person name="Haridas S."/>
            <person name="Albert R."/>
            <person name="Binder M."/>
            <person name="Bloem J."/>
            <person name="Labutti K."/>
            <person name="Salamov A."/>
            <person name="Andreopoulos B."/>
            <person name="Baker S."/>
            <person name="Barry K."/>
            <person name="Bills G."/>
            <person name="Bluhm B."/>
            <person name="Cannon C."/>
            <person name="Castanera R."/>
            <person name="Culley D."/>
            <person name="Daum C."/>
            <person name="Ezra D."/>
            <person name="Gonzalez J."/>
            <person name="Henrissat B."/>
            <person name="Kuo A."/>
            <person name="Liang C."/>
            <person name="Lipzen A."/>
            <person name="Lutzoni F."/>
            <person name="Magnuson J."/>
            <person name="Mondo S."/>
            <person name="Nolan M."/>
            <person name="Ohm R."/>
            <person name="Pangilinan J."/>
            <person name="Park H.-J."/>
            <person name="Ramirez L."/>
            <person name="Alfaro M."/>
            <person name="Sun H."/>
            <person name="Tritt A."/>
            <person name="Yoshinaga Y."/>
            <person name="Zwiers L.-H."/>
            <person name="Turgeon B."/>
            <person name="Goodwin S."/>
            <person name="Spatafora J."/>
            <person name="Crous P."/>
            <person name="Grigoriev I."/>
        </authorList>
    </citation>
    <scope>NUCLEOTIDE SEQUENCE</scope>
    <source>
        <strain evidence="2">CBS 675.92</strain>
    </source>
</reference>
<protein>
    <recommendedName>
        <fullName evidence="4">GED domain-containing protein</fullName>
    </recommendedName>
</protein>
<evidence type="ECO:0000313" key="2">
    <source>
        <dbReference type="EMBL" id="KAF1960874.1"/>
    </source>
</evidence>
<feature type="region of interest" description="Disordered" evidence="1">
    <location>
        <begin position="68"/>
        <end position="97"/>
    </location>
</feature>
<accession>A0A6A5U870</accession>
<evidence type="ECO:0008006" key="4">
    <source>
        <dbReference type="Google" id="ProtNLM"/>
    </source>
</evidence>
<sequence length="97" mass="10695">MFCPKSVLAMSPDLIKRIASELEDKTIQRKEINDKLVALEAGNDLCKQYALHVTSDLPVRKKVRYSRSLSTTSTHVSVGLAEETPKSEGSESDVESS</sequence>
<dbReference type="EMBL" id="ML976982">
    <property type="protein sequence ID" value="KAF1960874.1"/>
    <property type="molecule type" value="Genomic_DNA"/>
</dbReference>
<evidence type="ECO:0000313" key="3">
    <source>
        <dbReference type="Proteomes" id="UP000800035"/>
    </source>
</evidence>
<gene>
    <name evidence="2" type="ORF">CC80DRAFT_590193</name>
</gene>
<organism evidence="2 3">
    <name type="scientific">Byssothecium circinans</name>
    <dbReference type="NCBI Taxonomy" id="147558"/>
    <lineage>
        <taxon>Eukaryota</taxon>
        <taxon>Fungi</taxon>
        <taxon>Dikarya</taxon>
        <taxon>Ascomycota</taxon>
        <taxon>Pezizomycotina</taxon>
        <taxon>Dothideomycetes</taxon>
        <taxon>Pleosporomycetidae</taxon>
        <taxon>Pleosporales</taxon>
        <taxon>Massarineae</taxon>
        <taxon>Massarinaceae</taxon>
        <taxon>Byssothecium</taxon>
    </lineage>
</organism>
<dbReference type="AlphaFoldDB" id="A0A6A5U870"/>
<dbReference type="Proteomes" id="UP000800035">
    <property type="component" value="Unassembled WGS sequence"/>
</dbReference>
<evidence type="ECO:0000256" key="1">
    <source>
        <dbReference type="SAM" id="MobiDB-lite"/>
    </source>
</evidence>
<dbReference type="OrthoDB" id="415706at2759"/>
<keyword evidence="3" id="KW-1185">Reference proteome</keyword>
<proteinExistence type="predicted"/>
<name>A0A6A5U870_9PLEO</name>